<organism evidence="2 3">
    <name type="scientific">Methylobacterium cerastii</name>
    <dbReference type="NCBI Taxonomy" id="932741"/>
    <lineage>
        <taxon>Bacteria</taxon>
        <taxon>Pseudomonadati</taxon>
        <taxon>Pseudomonadota</taxon>
        <taxon>Alphaproteobacteria</taxon>
        <taxon>Hyphomicrobiales</taxon>
        <taxon>Methylobacteriaceae</taxon>
        <taxon>Methylobacterium</taxon>
    </lineage>
</organism>
<dbReference type="InterPro" id="IPR002750">
    <property type="entry name" value="CobE/GbiG_C"/>
</dbReference>
<gene>
    <name evidence="2" type="ORF">AFCDBAGC_0622</name>
</gene>
<proteinExistence type="predicted"/>
<name>A0ABQ4QC27_9HYPH</name>
<dbReference type="SUPFAM" id="SSF159664">
    <property type="entry name" value="CobE/GbiG C-terminal domain-like"/>
    <property type="match status" value="1"/>
</dbReference>
<feature type="domain" description="CobE/GbiG C-terminal" evidence="1">
    <location>
        <begin position="21"/>
        <end position="140"/>
    </location>
</feature>
<accession>A0ABQ4QC27</accession>
<dbReference type="Pfam" id="PF01890">
    <property type="entry name" value="CbiG_C"/>
    <property type="match status" value="1"/>
</dbReference>
<dbReference type="Proteomes" id="UP001055117">
    <property type="component" value="Unassembled WGS sequence"/>
</dbReference>
<dbReference type="InterPro" id="IPR052553">
    <property type="entry name" value="CbiG_hydrolase"/>
</dbReference>
<evidence type="ECO:0000313" key="2">
    <source>
        <dbReference type="EMBL" id="GJD42783.1"/>
    </source>
</evidence>
<protein>
    <recommendedName>
        <fullName evidence="1">CobE/GbiG C-terminal domain-containing protein</fullName>
    </recommendedName>
</protein>
<evidence type="ECO:0000259" key="1">
    <source>
        <dbReference type="Pfam" id="PF01890"/>
    </source>
</evidence>
<sequence>MAGGDAGDAMGLDQAVTGPRLVAGIGFRHGVAPEAIVALIRRALDEAACGGALVAIVTAADRAGEPAIQEAAAAFGLVPASVEPEALLSVDPRVPTRSARIEQSRGVGSLAEATALAVAGEGGRLVLARIDDGRVTCALAAMAPTGAEHPNLESKRARAAQIATA</sequence>
<dbReference type="PANTHER" id="PTHR37477:SF1">
    <property type="entry name" value="COBALT-PRECORRIN-5A HYDROLASE"/>
    <property type="match status" value="1"/>
</dbReference>
<dbReference type="PANTHER" id="PTHR37477">
    <property type="entry name" value="COBALT-PRECORRIN-5A HYDROLASE"/>
    <property type="match status" value="1"/>
</dbReference>
<dbReference type="InterPro" id="IPR036518">
    <property type="entry name" value="CobE/GbiG_C_sf"/>
</dbReference>
<reference evidence="2 3" key="1">
    <citation type="journal article" date="2021" name="Front. Microbiol.">
        <title>Comprehensive Comparative Genomics and Phenotyping of Methylobacterium Species.</title>
        <authorList>
            <person name="Alessa O."/>
            <person name="Ogura Y."/>
            <person name="Fujitani Y."/>
            <person name="Takami H."/>
            <person name="Hayashi T."/>
            <person name="Sahin N."/>
            <person name="Tani A."/>
        </authorList>
    </citation>
    <scope>NUCLEOTIDE SEQUENCE [LARGE SCALE GENOMIC DNA]</scope>
    <source>
        <strain evidence="2 3">DSM 23679</strain>
    </source>
</reference>
<comment type="caution">
    <text evidence="2">The sequence shown here is derived from an EMBL/GenBank/DDBJ whole genome shotgun (WGS) entry which is preliminary data.</text>
</comment>
<evidence type="ECO:0000313" key="3">
    <source>
        <dbReference type="Proteomes" id="UP001055117"/>
    </source>
</evidence>
<keyword evidence="3" id="KW-1185">Reference proteome</keyword>
<dbReference type="EMBL" id="BPQG01000006">
    <property type="protein sequence ID" value="GJD42783.1"/>
    <property type="molecule type" value="Genomic_DNA"/>
</dbReference>
<dbReference type="Gene3D" id="3.30.420.180">
    <property type="entry name" value="CobE/GbiG C-terminal domain"/>
    <property type="match status" value="1"/>
</dbReference>